<evidence type="ECO:0000313" key="1">
    <source>
        <dbReference type="EMBL" id="GAG65404.1"/>
    </source>
</evidence>
<accession>X0Z8E8</accession>
<dbReference type="AlphaFoldDB" id="X0Z8E8"/>
<gene>
    <name evidence="1" type="ORF">S01H4_07899</name>
</gene>
<sequence>MNPKQAKERIAKLKRAKVKMQHDKAKFKDEFKGRVYRFALDVIGFVARLPAEQTSRIVSDQLLRSTTSIGANVIEAQAASSRKAYTNFFTYALKSANECKFWLGLLRDSNRGDKETVNKLLKEATEIANILATS</sequence>
<dbReference type="SUPFAM" id="SSF158446">
    <property type="entry name" value="IVS-encoded protein-like"/>
    <property type="match status" value="1"/>
</dbReference>
<comment type="caution">
    <text evidence="1">The sequence shown here is derived from an EMBL/GenBank/DDBJ whole genome shotgun (WGS) entry which is preliminary data.</text>
</comment>
<organism evidence="1">
    <name type="scientific">marine sediment metagenome</name>
    <dbReference type="NCBI Taxonomy" id="412755"/>
    <lineage>
        <taxon>unclassified sequences</taxon>
        <taxon>metagenomes</taxon>
        <taxon>ecological metagenomes</taxon>
    </lineage>
</organism>
<protein>
    <recommendedName>
        <fullName evidence="2">Four helix bundle protein</fullName>
    </recommendedName>
</protein>
<feature type="non-terminal residue" evidence="1">
    <location>
        <position position="134"/>
    </location>
</feature>
<dbReference type="PANTHER" id="PTHR38471">
    <property type="entry name" value="FOUR HELIX BUNDLE PROTEIN"/>
    <property type="match status" value="1"/>
</dbReference>
<dbReference type="InterPro" id="IPR012657">
    <property type="entry name" value="23S_rRNA-intervening_sequence"/>
</dbReference>
<dbReference type="EMBL" id="BART01002638">
    <property type="protein sequence ID" value="GAG65404.1"/>
    <property type="molecule type" value="Genomic_DNA"/>
</dbReference>
<evidence type="ECO:0008006" key="2">
    <source>
        <dbReference type="Google" id="ProtNLM"/>
    </source>
</evidence>
<dbReference type="PANTHER" id="PTHR38471:SF2">
    <property type="entry name" value="FOUR HELIX BUNDLE PROTEIN"/>
    <property type="match status" value="1"/>
</dbReference>
<proteinExistence type="predicted"/>
<dbReference type="InterPro" id="IPR036583">
    <property type="entry name" value="23S_rRNA_IVS_sf"/>
</dbReference>
<dbReference type="Pfam" id="PF05635">
    <property type="entry name" value="23S_rRNA_IVP"/>
    <property type="match status" value="1"/>
</dbReference>
<reference evidence="1" key="1">
    <citation type="journal article" date="2014" name="Front. Microbiol.">
        <title>High frequency of phylogenetically diverse reductive dehalogenase-homologous genes in deep subseafloor sedimentary metagenomes.</title>
        <authorList>
            <person name="Kawai M."/>
            <person name="Futagami T."/>
            <person name="Toyoda A."/>
            <person name="Takaki Y."/>
            <person name="Nishi S."/>
            <person name="Hori S."/>
            <person name="Arai W."/>
            <person name="Tsubouchi T."/>
            <person name="Morono Y."/>
            <person name="Uchiyama I."/>
            <person name="Ito T."/>
            <person name="Fujiyama A."/>
            <person name="Inagaki F."/>
            <person name="Takami H."/>
        </authorList>
    </citation>
    <scope>NUCLEOTIDE SEQUENCE</scope>
    <source>
        <strain evidence="1">Expedition CK06-06</strain>
    </source>
</reference>
<name>X0Z8E8_9ZZZZ</name>
<dbReference type="NCBIfam" id="TIGR02436">
    <property type="entry name" value="four helix bundle protein"/>
    <property type="match status" value="1"/>
</dbReference>
<dbReference type="Gene3D" id="1.20.1440.60">
    <property type="entry name" value="23S rRNA-intervening sequence"/>
    <property type="match status" value="1"/>
</dbReference>